<keyword evidence="2" id="KW-1185">Reference proteome</keyword>
<evidence type="ECO:0000313" key="2">
    <source>
        <dbReference type="Proteomes" id="UP000008311"/>
    </source>
</evidence>
<dbReference type="InParanoid" id="B9TEH7"/>
<dbReference type="AlphaFoldDB" id="B9TEH7"/>
<organism evidence="1 2">
    <name type="scientific">Ricinus communis</name>
    <name type="common">Castor bean</name>
    <dbReference type="NCBI Taxonomy" id="3988"/>
    <lineage>
        <taxon>Eukaryota</taxon>
        <taxon>Viridiplantae</taxon>
        <taxon>Streptophyta</taxon>
        <taxon>Embryophyta</taxon>
        <taxon>Tracheophyta</taxon>
        <taxon>Spermatophyta</taxon>
        <taxon>Magnoliopsida</taxon>
        <taxon>eudicotyledons</taxon>
        <taxon>Gunneridae</taxon>
        <taxon>Pentapetalae</taxon>
        <taxon>rosids</taxon>
        <taxon>fabids</taxon>
        <taxon>Malpighiales</taxon>
        <taxon>Euphorbiaceae</taxon>
        <taxon>Acalyphoideae</taxon>
        <taxon>Acalypheae</taxon>
        <taxon>Ricinus</taxon>
    </lineage>
</organism>
<accession>B9TEH7</accession>
<protein>
    <submittedName>
        <fullName evidence="1">Uncharacterized protein</fullName>
    </submittedName>
</protein>
<evidence type="ECO:0000313" key="1">
    <source>
        <dbReference type="EMBL" id="EEF25736.1"/>
    </source>
</evidence>
<feature type="non-terminal residue" evidence="1">
    <location>
        <position position="70"/>
    </location>
</feature>
<dbReference type="EMBL" id="EQ979035">
    <property type="protein sequence ID" value="EEF25736.1"/>
    <property type="molecule type" value="Genomic_DNA"/>
</dbReference>
<gene>
    <name evidence="1" type="ORF">RCOM_1814330</name>
</gene>
<dbReference type="Proteomes" id="UP000008311">
    <property type="component" value="Unassembled WGS sequence"/>
</dbReference>
<proteinExistence type="predicted"/>
<name>B9TEH7_RICCO</name>
<reference evidence="2" key="1">
    <citation type="journal article" date="2010" name="Nat. Biotechnol.">
        <title>Draft genome sequence of the oilseed species Ricinus communis.</title>
        <authorList>
            <person name="Chan A.P."/>
            <person name="Crabtree J."/>
            <person name="Zhao Q."/>
            <person name="Lorenzi H."/>
            <person name="Orvis J."/>
            <person name="Puiu D."/>
            <person name="Melake-Berhan A."/>
            <person name="Jones K.M."/>
            <person name="Redman J."/>
            <person name="Chen G."/>
            <person name="Cahoon E.B."/>
            <person name="Gedil M."/>
            <person name="Stanke M."/>
            <person name="Haas B.J."/>
            <person name="Wortman J.R."/>
            <person name="Fraser-Liggett C.M."/>
            <person name="Ravel J."/>
            <person name="Rabinowicz P.D."/>
        </authorList>
    </citation>
    <scope>NUCLEOTIDE SEQUENCE [LARGE SCALE GENOMIC DNA]</scope>
    <source>
        <strain evidence="2">cv. Hale</strain>
    </source>
</reference>
<sequence length="70" mass="7935">MVRLAHHGDIMTKKNHPDIWRVKLVVKLPALEACEAALDGVVEVSSWFLDDPEADETDENTDWCLEGFAR</sequence>